<keyword evidence="6 10" id="KW-0472">Membrane</keyword>
<dbReference type="InterPro" id="IPR000611">
    <property type="entry name" value="NPY_rcpt"/>
</dbReference>
<dbReference type="EMBL" id="CADCXW020000017">
    <property type="protein sequence ID" value="CAD1551920.1"/>
    <property type="molecule type" value="Genomic_DNA"/>
</dbReference>
<evidence type="ECO:0000256" key="1">
    <source>
        <dbReference type="ARBA" id="ARBA00004141"/>
    </source>
</evidence>
<keyword evidence="7 9" id="KW-0675">Receptor</keyword>
<keyword evidence="4 10" id="KW-1133">Transmembrane helix</keyword>
<evidence type="ECO:0000256" key="5">
    <source>
        <dbReference type="ARBA" id="ARBA00023040"/>
    </source>
</evidence>
<name>A0A6V7JM72_9HYME</name>
<evidence type="ECO:0000256" key="3">
    <source>
        <dbReference type="ARBA" id="ARBA00022692"/>
    </source>
</evidence>
<dbReference type="PANTHER" id="PTHR24235:SF29">
    <property type="entry name" value="GH23382P"/>
    <property type="match status" value="1"/>
</dbReference>
<feature type="domain" description="G-protein coupled receptors family 1 profile" evidence="11">
    <location>
        <begin position="52"/>
        <end position="309"/>
    </location>
</feature>
<dbReference type="PRINTS" id="PR01012">
    <property type="entry name" value="NRPEPTIDEYR"/>
</dbReference>
<evidence type="ECO:0000313" key="12">
    <source>
        <dbReference type="EMBL" id="CAD1551920.1"/>
    </source>
</evidence>
<dbReference type="AlphaFoldDB" id="A0A6V7JM72"/>
<evidence type="ECO:0000256" key="9">
    <source>
        <dbReference type="RuleBase" id="RU000688"/>
    </source>
</evidence>
<dbReference type="GO" id="GO:0004983">
    <property type="term" value="F:neuropeptide Y receptor activity"/>
    <property type="evidence" value="ECO:0007669"/>
    <property type="project" value="InterPro"/>
</dbReference>
<dbReference type="InterPro" id="IPR000276">
    <property type="entry name" value="GPCR_Rhodpsn"/>
</dbReference>
<dbReference type="Pfam" id="PF00001">
    <property type="entry name" value="7tm_1"/>
    <property type="match status" value="1"/>
</dbReference>
<reference evidence="12" key="1">
    <citation type="submission" date="2020-07" db="EMBL/GenBank/DDBJ databases">
        <authorList>
            <person name="Ferguson B K."/>
        </authorList>
    </citation>
    <scope>NUCLEOTIDE SEQUENCE</scope>
    <source>
        <strain evidence="12">L06</strain>
    </source>
</reference>
<protein>
    <recommendedName>
        <fullName evidence="11">G-protein coupled receptors family 1 profile domain-containing protein</fullName>
    </recommendedName>
</protein>
<dbReference type="GO" id="GO:0005886">
    <property type="term" value="C:plasma membrane"/>
    <property type="evidence" value="ECO:0007669"/>
    <property type="project" value="TreeGrafter"/>
</dbReference>
<evidence type="ECO:0000256" key="7">
    <source>
        <dbReference type="ARBA" id="ARBA00023170"/>
    </source>
</evidence>
<dbReference type="GO" id="GO:0042923">
    <property type="term" value="F:neuropeptide binding"/>
    <property type="evidence" value="ECO:0007669"/>
    <property type="project" value="TreeGrafter"/>
</dbReference>
<dbReference type="PROSITE" id="PS50262">
    <property type="entry name" value="G_PROTEIN_RECEP_F1_2"/>
    <property type="match status" value="1"/>
</dbReference>
<dbReference type="InterPro" id="IPR017452">
    <property type="entry name" value="GPCR_Rhodpsn_7TM"/>
</dbReference>
<evidence type="ECO:0000256" key="2">
    <source>
        <dbReference type="ARBA" id="ARBA00010663"/>
    </source>
</evidence>
<feature type="transmembrane region" description="Helical" evidence="10">
    <location>
        <begin position="73"/>
        <end position="97"/>
    </location>
</feature>
<comment type="similarity">
    <text evidence="2 9">Belongs to the G-protein coupled receptor 1 family.</text>
</comment>
<evidence type="ECO:0000256" key="8">
    <source>
        <dbReference type="ARBA" id="ARBA00023224"/>
    </source>
</evidence>
<evidence type="ECO:0000256" key="10">
    <source>
        <dbReference type="SAM" id="Phobius"/>
    </source>
</evidence>
<evidence type="ECO:0000259" key="11">
    <source>
        <dbReference type="PROSITE" id="PS50262"/>
    </source>
</evidence>
<accession>A0A6V7JM72</accession>
<dbReference type="CDD" id="cd15203">
    <property type="entry name" value="7tmA_NPYR-like"/>
    <property type="match status" value="1"/>
</dbReference>
<evidence type="ECO:0000256" key="6">
    <source>
        <dbReference type="ARBA" id="ARBA00023136"/>
    </source>
</evidence>
<dbReference type="SMART" id="SM01381">
    <property type="entry name" value="7TM_GPCR_Srsx"/>
    <property type="match status" value="1"/>
</dbReference>
<sequence>MGDPSIMNTEIYDDSMFSGNLTVPEDYVTSLIWVQAIFYFLYGLIFVVGIFGNALVCFVVVRNPQMQTVTNLFITNLALSDILLCVLAVPFTPLYTFLGRWVFGKTLCRLVPYAQGVSIYISTLTLSSIAVDRFLVIIYPFHPRMKIKVCLSVILAIWVVALFLTLPYGLYMSLEEPQGRVPLCEEHWPDPTFRQIFSSFTSILQFVIPVLVIGFCYVCVSIRLNDRARHKPGTKTSRREEADRERKRRTNRMLIAMVGIFTICWLPMNILNIVDDFNVDISNWAYFRLCFFITHALAMSSTCYNPFVYAWLNDNFRKEFMHVYNFDYIY</sequence>
<proteinExistence type="inferred from homology"/>
<keyword evidence="3 9" id="KW-0812">Transmembrane</keyword>
<feature type="transmembrane region" description="Helical" evidence="10">
    <location>
        <begin position="286"/>
        <end position="312"/>
    </location>
</feature>
<dbReference type="PRINTS" id="PR00237">
    <property type="entry name" value="GPCRRHODOPSN"/>
</dbReference>
<evidence type="ECO:0000256" key="4">
    <source>
        <dbReference type="ARBA" id="ARBA00022989"/>
    </source>
</evidence>
<dbReference type="PROSITE" id="PS00237">
    <property type="entry name" value="G_PROTEIN_RECEP_F1_1"/>
    <property type="match status" value="1"/>
</dbReference>
<feature type="transmembrane region" description="Helical" evidence="10">
    <location>
        <begin position="149"/>
        <end position="171"/>
    </location>
</feature>
<feature type="transmembrane region" description="Helical" evidence="10">
    <location>
        <begin position="254"/>
        <end position="274"/>
    </location>
</feature>
<comment type="subcellular location">
    <subcellularLocation>
        <location evidence="1">Membrane</location>
        <topology evidence="1">Multi-pass membrane protein</topology>
    </subcellularLocation>
</comment>
<dbReference type="GO" id="GO:0043005">
    <property type="term" value="C:neuron projection"/>
    <property type="evidence" value="ECO:0007669"/>
    <property type="project" value="TreeGrafter"/>
</dbReference>
<organism evidence="12">
    <name type="scientific">Bracon brevicornis</name>
    <dbReference type="NCBI Taxonomy" id="1563983"/>
    <lineage>
        <taxon>Eukaryota</taxon>
        <taxon>Metazoa</taxon>
        <taxon>Ecdysozoa</taxon>
        <taxon>Arthropoda</taxon>
        <taxon>Hexapoda</taxon>
        <taxon>Insecta</taxon>
        <taxon>Pterygota</taxon>
        <taxon>Neoptera</taxon>
        <taxon>Endopterygota</taxon>
        <taxon>Hymenoptera</taxon>
        <taxon>Apocrita</taxon>
        <taxon>Ichneumonoidea</taxon>
        <taxon>Braconidae</taxon>
        <taxon>Braconinae</taxon>
        <taxon>Bracon</taxon>
    </lineage>
</organism>
<keyword evidence="8 9" id="KW-0807">Transducer</keyword>
<dbReference type="SUPFAM" id="SSF81321">
    <property type="entry name" value="Family A G protein-coupled receptor-like"/>
    <property type="match status" value="1"/>
</dbReference>
<feature type="transmembrane region" description="Helical" evidence="10">
    <location>
        <begin position="196"/>
        <end position="220"/>
    </location>
</feature>
<dbReference type="PANTHER" id="PTHR24235">
    <property type="entry name" value="NEUROPEPTIDE Y RECEPTOR"/>
    <property type="match status" value="1"/>
</dbReference>
<feature type="transmembrane region" description="Helical" evidence="10">
    <location>
        <begin position="117"/>
        <end position="137"/>
    </location>
</feature>
<gene>
    <name evidence="12" type="ORF">BBRV_LOCUS53808</name>
</gene>
<dbReference type="Gene3D" id="1.20.1070.10">
    <property type="entry name" value="Rhodopsin 7-helix transmembrane proteins"/>
    <property type="match status" value="1"/>
</dbReference>
<keyword evidence="5 9" id="KW-0297">G-protein coupled receptor</keyword>
<feature type="transmembrane region" description="Helical" evidence="10">
    <location>
        <begin position="36"/>
        <end position="61"/>
    </location>
</feature>